<proteinExistence type="predicted"/>
<comment type="caution">
    <text evidence="3">The sequence shown here is derived from an EMBL/GenBank/DDBJ whole genome shotgun (WGS) entry which is preliminary data.</text>
</comment>
<protein>
    <submittedName>
        <fullName evidence="3">AbrB family transcriptional regulator</fullName>
    </submittedName>
</protein>
<feature type="transmembrane region" description="Helical" evidence="2">
    <location>
        <begin position="229"/>
        <end position="246"/>
    </location>
</feature>
<sequence length="371" mass="39442">MSQPNGSSPASPNKASPVVSPHRRNRPLHWCYLLLVSGGIVTFLEYFHAPAALLLGPMIAAILMVITGHDMSLPKVPFRLSQCTIGIMMAAHLPLSTFNDFASDWPVFLFGTLSTLVASGIAGVAMAKSGLLPGTTAIWGASPGAAGVMTIMSEGYGADMRLVAVMQYTRVAFCALAAMVTAGLLADGDVAAYQVDWWTVSSWFGFGETLVFIVMAFAVAVFVKISGSFLLVPLGLGFVASALGWIDFVLPEWFLASGFALLGWAIGFRFTPAVVRHALHVFPYIVLSIAFMLVVNVIVALVLVAWIDIDFLSAFLGTSPGGADSVAIIATNIPVDTGFVMTMQISRFLLVMVLGPLLAQWLSKSMQGNNT</sequence>
<feature type="transmembrane region" description="Helical" evidence="2">
    <location>
        <begin position="198"/>
        <end position="222"/>
    </location>
</feature>
<evidence type="ECO:0000313" key="3">
    <source>
        <dbReference type="EMBL" id="MFD1384582.1"/>
    </source>
</evidence>
<dbReference type="InterPro" id="IPR017516">
    <property type="entry name" value="AbrB_dup"/>
</dbReference>
<feature type="compositionally biased region" description="Polar residues" evidence="1">
    <location>
        <begin position="1"/>
        <end position="14"/>
    </location>
</feature>
<organism evidence="3 4">
    <name type="scientific">Rhodanobacter aciditrophus</name>
    <dbReference type="NCBI Taxonomy" id="1623218"/>
    <lineage>
        <taxon>Bacteria</taxon>
        <taxon>Pseudomonadati</taxon>
        <taxon>Pseudomonadota</taxon>
        <taxon>Gammaproteobacteria</taxon>
        <taxon>Lysobacterales</taxon>
        <taxon>Rhodanobacteraceae</taxon>
        <taxon>Rhodanobacter</taxon>
    </lineage>
</organism>
<reference evidence="4" key="1">
    <citation type="journal article" date="2019" name="Int. J. Syst. Evol. Microbiol.">
        <title>The Global Catalogue of Microorganisms (GCM) 10K type strain sequencing project: providing services to taxonomists for standard genome sequencing and annotation.</title>
        <authorList>
            <consortium name="The Broad Institute Genomics Platform"/>
            <consortium name="The Broad Institute Genome Sequencing Center for Infectious Disease"/>
            <person name="Wu L."/>
            <person name="Ma J."/>
        </authorList>
    </citation>
    <scope>NUCLEOTIDE SEQUENCE [LARGE SCALE GENOMIC DNA]</scope>
    <source>
        <strain evidence="4">JCM 30774</strain>
    </source>
</reference>
<dbReference type="EMBL" id="JBHTMN010000017">
    <property type="protein sequence ID" value="MFD1384582.1"/>
    <property type="molecule type" value="Genomic_DNA"/>
</dbReference>
<dbReference type="NCBIfam" id="TIGR03082">
    <property type="entry name" value="Gneg_AbrB_dup"/>
    <property type="match status" value="2"/>
</dbReference>
<feature type="region of interest" description="Disordered" evidence="1">
    <location>
        <begin position="1"/>
        <end position="22"/>
    </location>
</feature>
<dbReference type="PIRSF" id="PIRSF038991">
    <property type="entry name" value="Protein_AbrB"/>
    <property type="match status" value="1"/>
</dbReference>
<keyword evidence="2" id="KW-0812">Transmembrane</keyword>
<gene>
    <name evidence="3" type="ORF">ACFQ45_14520</name>
</gene>
<evidence type="ECO:0000256" key="1">
    <source>
        <dbReference type="SAM" id="MobiDB-lite"/>
    </source>
</evidence>
<dbReference type="PANTHER" id="PTHR38457:SF1">
    <property type="entry name" value="REGULATOR ABRB-RELATED"/>
    <property type="match status" value="1"/>
</dbReference>
<feature type="transmembrane region" description="Helical" evidence="2">
    <location>
        <begin position="168"/>
        <end position="186"/>
    </location>
</feature>
<feature type="transmembrane region" description="Helical" evidence="2">
    <location>
        <begin position="107"/>
        <end position="127"/>
    </location>
</feature>
<keyword evidence="4" id="KW-1185">Reference proteome</keyword>
<name>A0ABW4B3K0_9GAMM</name>
<keyword evidence="2" id="KW-0472">Membrane</keyword>
<dbReference type="PANTHER" id="PTHR38457">
    <property type="entry name" value="REGULATOR ABRB-RELATED"/>
    <property type="match status" value="1"/>
</dbReference>
<feature type="transmembrane region" description="Helical" evidence="2">
    <location>
        <begin position="282"/>
        <end position="307"/>
    </location>
</feature>
<dbReference type="RefSeq" id="WP_377368944.1">
    <property type="nucleotide sequence ID" value="NZ_JBHTMN010000017.1"/>
</dbReference>
<dbReference type="Pfam" id="PF05145">
    <property type="entry name" value="AbrB"/>
    <property type="match status" value="1"/>
</dbReference>
<dbReference type="Proteomes" id="UP001597059">
    <property type="component" value="Unassembled WGS sequence"/>
</dbReference>
<feature type="transmembrane region" description="Helical" evidence="2">
    <location>
        <begin position="345"/>
        <end position="362"/>
    </location>
</feature>
<evidence type="ECO:0000256" key="2">
    <source>
        <dbReference type="SAM" id="Phobius"/>
    </source>
</evidence>
<feature type="transmembrane region" description="Helical" evidence="2">
    <location>
        <begin position="53"/>
        <end position="69"/>
    </location>
</feature>
<evidence type="ECO:0000313" key="4">
    <source>
        <dbReference type="Proteomes" id="UP001597059"/>
    </source>
</evidence>
<dbReference type="InterPro" id="IPR007820">
    <property type="entry name" value="AbrB_fam"/>
</dbReference>
<keyword evidence="2" id="KW-1133">Transmembrane helix</keyword>
<feature type="transmembrane region" description="Helical" evidence="2">
    <location>
        <begin position="76"/>
        <end position="95"/>
    </location>
</feature>
<accession>A0ABW4B3K0</accession>
<feature type="transmembrane region" description="Helical" evidence="2">
    <location>
        <begin position="252"/>
        <end position="270"/>
    </location>
</feature>